<dbReference type="Pfam" id="PF00076">
    <property type="entry name" value="RRM_1"/>
    <property type="match status" value="2"/>
</dbReference>
<feature type="domain" description="RRM" evidence="4">
    <location>
        <begin position="1"/>
        <end position="64"/>
    </location>
</feature>
<protein>
    <submittedName>
        <fullName evidence="5">Myelin expression factor 2</fullName>
    </submittedName>
</protein>
<dbReference type="PANTHER" id="PTHR23003">
    <property type="entry name" value="RNA RECOGNITION MOTIF RRM DOMAIN CONTAINING PROTEIN"/>
    <property type="match status" value="1"/>
</dbReference>
<organism evidence="5 6">
    <name type="scientific">Armadillidium nasatum</name>
    <dbReference type="NCBI Taxonomy" id="96803"/>
    <lineage>
        <taxon>Eukaryota</taxon>
        <taxon>Metazoa</taxon>
        <taxon>Ecdysozoa</taxon>
        <taxon>Arthropoda</taxon>
        <taxon>Crustacea</taxon>
        <taxon>Multicrustacea</taxon>
        <taxon>Malacostraca</taxon>
        <taxon>Eumalacostraca</taxon>
        <taxon>Peracarida</taxon>
        <taxon>Isopoda</taxon>
        <taxon>Oniscidea</taxon>
        <taxon>Crinocheta</taxon>
        <taxon>Armadillidiidae</taxon>
        <taxon>Armadillidium</taxon>
    </lineage>
</organism>
<keyword evidence="6" id="KW-1185">Reference proteome</keyword>
<dbReference type="GO" id="GO:0005634">
    <property type="term" value="C:nucleus"/>
    <property type="evidence" value="ECO:0007669"/>
    <property type="project" value="TreeGrafter"/>
</dbReference>
<dbReference type="OrthoDB" id="610462at2759"/>
<dbReference type="InterPro" id="IPR050374">
    <property type="entry name" value="RRT5_SRSF_SR"/>
</dbReference>
<dbReference type="PANTHER" id="PTHR23003:SF3">
    <property type="entry name" value="FI21236P1-RELATED"/>
    <property type="match status" value="1"/>
</dbReference>
<accession>A0A5N5T9B4</accession>
<evidence type="ECO:0000313" key="6">
    <source>
        <dbReference type="Proteomes" id="UP000326759"/>
    </source>
</evidence>
<dbReference type="InterPro" id="IPR012677">
    <property type="entry name" value="Nucleotide-bd_a/b_plait_sf"/>
</dbReference>
<proteinExistence type="predicted"/>
<evidence type="ECO:0000256" key="1">
    <source>
        <dbReference type="ARBA" id="ARBA00022884"/>
    </source>
</evidence>
<dbReference type="PROSITE" id="PS50102">
    <property type="entry name" value="RRM"/>
    <property type="match status" value="2"/>
</dbReference>
<dbReference type="SMART" id="SM00360">
    <property type="entry name" value="RRM"/>
    <property type="match status" value="2"/>
</dbReference>
<gene>
    <name evidence="5" type="primary">Myef2_2</name>
    <name evidence="5" type="ORF">Anas_12798</name>
</gene>
<dbReference type="SUPFAM" id="SSF54928">
    <property type="entry name" value="RNA-binding domain, RBD"/>
    <property type="match status" value="2"/>
</dbReference>
<comment type="caution">
    <text evidence="5">The sequence shown here is derived from an EMBL/GenBank/DDBJ whole genome shotgun (WGS) entry which is preliminary data.</text>
</comment>
<dbReference type="GO" id="GO:0003729">
    <property type="term" value="F:mRNA binding"/>
    <property type="evidence" value="ECO:0007669"/>
    <property type="project" value="TreeGrafter"/>
</dbReference>
<feature type="domain" description="RRM" evidence="4">
    <location>
        <begin position="126"/>
        <end position="203"/>
    </location>
</feature>
<name>A0A5N5T9B4_9CRUS</name>
<sequence>MFQTFHMNSNGKISKTFFDLKMFNDDNGRPRGSAIVDFETPEMAQRAIEKLHRMEVKGRKLVVKEFLFNKDLERDRNRFGKDLDRRGSFNRNSFQDNGPPSVNYGNTYGLSISFLESLGINGPLVNKVFVANLDYKVSEDDLKEVFKVAGKVVNAEVIKDQDGKSRGFGVVEYEHPLHAVQAISMLHNQQYYDRKINVRLDRVAEKQQKEGGPSAKLPPGLKGLGMGLGLNGEAITDISALNNLQSANSGNISGMSPAMNSPVGMAGGFNLPNNTNMTSNIRTGVSNALSMMGMGGLENISMAASNLGLALGTPNSLNLGNAGGGGGLNQGAIGGVPNTNNFQNQGMGVPSGNSSGGVTGPMFNNNNSGFSNPSSSNDFNSSGFFFK</sequence>
<evidence type="ECO:0000256" key="3">
    <source>
        <dbReference type="SAM" id="MobiDB-lite"/>
    </source>
</evidence>
<reference evidence="5 6" key="1">
    <citation type="journal article" date="2019" name="PLoS Biol.">
        <title>Sex chromosomes control vertical transmission of feminizing Wolbachia symbionts in an isopod.</title>
        <authorList>
            <person name="Becking T."/>
            <person name="Chebbi M.A."/>
            <person name="Giraud I."/>
            <person name="Moumen B."/>
            <person name="Laverre T."/>
            <person name="Caubet Y."/>
            <person name="Peccoud J."/>
            <person name="Gilbert C."/>
            <person name="Cordaux R."/>
        </authorList>
    </citation>
    <scope>NUCLEOTIDE SEQUENCE [LARGE SCALE GENOMIC DNA]</scope>
    <source>
        <strain evidence="5">ANa2</strain>
        <tissue evidence="5">Whole body excluding digestive tract and cuticle</tissue>
    </source>
</reference>
<dbReference type="AlphaFoldDB" id="A0A5N5T9B4"/>
<dbReference type="Proteomes" id="UP000326759">
    <property type="component" value="Unassembled WGS sequence"/>
</dbReference>
<evidence type="ECO:0000256" key="2">
    <source>
        <dbReference type="PROSITE-ProRule" id="PRU00176"/>
    </source>
</evidence>
<evidence type="ECO:0000313" key="5">
    <source>
        <dbReference type="EMBL" id="KAB7503196.1"/>
    </source>
</evidence>
<dbReference type="Gene3D" id="3.30.70.330">
    <property type="match status" value="2"/>
</dbReference>
<dbReference type="InterPro" id="IPR035979">
    <property type="entry name" value="RBD_domain_sf"/>
</dbReference>
<dbReference type="GO" id="GO:0005737">
    <property type="term" value="C:cytoplasm"/>
    <property type="evidence" value="ECO:0007669"/>
    <property type="project" value="TreeGrafter"/>
</dbReference>
<feature type="compositionally biased region" description="Low complexity" evidence="3">
    <location>
        <begin position="363"/>
        <end position="375"/>
    </location>
</feature>
<keyword evidence="1 2" id="KW-0694">RNA-binding</keyword>
<feature type="region of interest" description="Disordered" evidence="3">
    <location>
        <begin position="348"/>
        <end position="375"/>
    </location>
</feature>
<evidence type="ECO:0000259" key="4">
    <source>
        <dbReference type="PROSITE" id="PS50102"/>
    </source>
</evidence>
<dbReference type="InterPro" id="IPR000504">
    <property type="entry name" value="RRM_dom"/>
</dbReference>
<dbReference type="GO" id="GO:1990904">
    <property type="term" value="C:ribonucleoprotein complex"/>
    <property type="evidence" value="ECO:0007669"/>
    <property type="project" value="TreeGrafter"/>
</dbReference>
<dbReference type="EMBL" id="SEYY01005670">
    <property type="protein sequence ID" value="KAB7503196.1"/>
    <property type="molecule type" value="Genomic_DNA"/>
</dbReference>